<evidence type="ECO:0000256" key="7">
    <source>
        <dbReference type="ARBA" id="ARBA00023034"/>
    </source>
</evidence>
<comment type="subcellular location">
    <subcellularLocation>
        <location evidence="1">Golgi apparatus membrane</location>
        <topology evidence="1">Single-pass type II membrane protein</topology>
    </subcellularLocation>
</comment>
<evidence type="ECO:0000313" key="11">
    <source>
        <dbReference type="EMBL" id="KAK7502530.1"/>
    </source>
</evidence>
<gene>
    <name evidence="11" type="ORF">BaRGS_00006105</name>
</gene>
<evidence type="ECO:0000256" key="5">
    <source>
        <dbReference type="ARBA" id="ARBA00022968"/>
    </source>
</evidence>
<dbReference type="PANTHER" id="PTHR12129:SF17">
    <property type="entry name" value="HEPARAN SULFATE 2-O-SULFOTRANSFERASE 1"/>
    <property type="match status" value="1"/>
</dbReference>
<dbReference type="GO" id="GO:0000139">
    <property type="term" value="C:Golgi membrane"/>
    <property type="evidence" value="ECO:0007669"/>
    <property type="project" value="UniProtKB-SubCell"/>
</dbReference>
<evidence type="ECO:0000313" key="12">
    <source>
        <dbReference type="Proteomes" id="UP001519460"/>
    </source>
</evidence>
<feature type="non-terminal residue" evidence="11">
    <location>
        <position position="1"/>
    </location>
</feature>
<dbReference type="EMBL" id="JACVVK020000025">
    <property type="protein sequence ID" value="KAK7502530.1"/>
    <property type="molecule type" value="Genomic_DNA"/>
</dbReference>
<dbReference type="GO" id="GO:0009101">
    <property type="term" value="P:glycoprotein biosynthetic process"/>
    <property type="evidence" value="ECO:0007669"/>
    <property type="project" value="UniProtKB-ARBA"/>
</dbReference>
<dbReference type="InterPro" id="IPR007734">
    <property type="entry name" value="Heparan_SO4_2-O-STrfase"/>
</dbReference>
<keyword evidence="5" id="KW-0735">Signal-anchor</keyword>
<evidence type="ECO:0000256" key="4">
    <source>
        <dbReference type="ARBA" id="ARBA00022692"/>
    </source>
</evidence>
<dbReference type="Gene3D" id="3.40.50.300">
    <property type="entry name" value="P-loop containing nucleotide triphosphate hydrolases"/>
    <property type="match status" value="1"/>
</dbReference>
<keyword evidence="10" id="KW-0325">Glycoprotein</keyword>
<dbReference type="Pfam" id="PF03567">
    <property type="entry name" value="Sulfotransfer_2"/>
    <property type="match status" value="1"/>
</dbReference>
<proteinExistence type="inferred from homology"/>
<protein>
    <recommendedName>
        <fullName evidence="13">Heparan sulfate 2-O-sulfotransferase 1</fullName>
    </recommendedName>
</protein>
<reference evidence="11 12" key="1">
    <citation type="journal article" date="2023" name="Sci. Data">
        <title>Genome assembly of the Korean intertidal mud-creeper Batillaria attramentaria.</title>
        <authorList>
            <person name="Patra A.K."/>
            <person name="Ho P.T."/>
            <person name="Jun S."/>
            <person name="Lee S.J."/>
            <person name="Kim Y."/>
            <person name="Won Y.J."/>
        </authorList>
    </citation>
    <scope>NUCLEOTIDE SEQUENCE [LARGE SCALE GENOMIC DNA]</scope>
    <source>
        <strain evidence="11">Wonlab-2016</strain>
    </source>
</reference>
<keyword evidence="6" id="KW-1133">Transmembrane helix</keyword>
<comment type="similarity">
    <text evidence="2">Belongs to the sulfotransferase 3 family.</text>
</comment>
<sequence length="340" mass="39769">RAVVKLQLDSIDTSRRHLSFADEQETSEGGADDLIVIYNRVPKTGSTSFAGIVYDLCKTNKFHVVHINMTKNAKTLALSDQMRFIHNITTWSEKKPAFYHGHLSFIDFNKFGVQKTPIYINVVRDPLDRLVSYYYFLRYGDDFRPYMKRRKAEVGVKVVLSFVPKTGKVGWNIERIVWALSVTFDECVERNGEDCDPENLWLQIPFFCGHVAECWVPGSRWALEQAKQNVLLNYLLVGVTEELGDFIAVLEATLPRFFNGATQLFNNGRKSHLRKTLKKYPPLQQTIDKIQQSTIWKMENEFYEFVLEHFHYVKQQTFDIVDGEYLEKGHRYQYEKIRPR</sequence>
<evidence type="ECO:0000256" key="9">
    <source>
        <dbReference type="ARBA" id="ARBA00023157"/>
    </source>
</evidence>
<dbReference type="InterPro" id="IPR027417">
    <property type="entry name" value="P-loop_NTPase"/>
</dbReference>
<keyword evidence="8" id="KW-0472">Membrane</keyword>
<dbReference type="GO" id="GO:0004394">
    <property type="term" value="F:heparan sulfate 2-sulfotransferase activity"/>
    <property type="evidence" value="ECO:0007669"/>
    <property type="project" value="UniProtKB-ARBA"/>
</dbReference>
<dbReference type="InterPro" id="IPR005331">
    <property type="entry name" value="Sulfotransferase"/>
</dbReference>
<dbReference type="Proteomes" id="UP001519460">
    <property type="component" value="Unassembled WGS sequence"/>
</dbReference>
<accession>A0ABD0LT83</accession>
<evidence type="ECO:0000256" key="2">
    <source>
        <dbReference type="ARBA" id="ARBA00010569"/>
    </source>
</evidence>
<comment type="caution">
    <text evidence="11">The sequence shown here is derived from an EMBL/GenBank/DDBJ whole genome shotgun (WGS) entry which is preliminary data.</text>
</comment>
<keyword evidence="9" id="KW-1015">Disulfide bond</keyword>
<dbReference type="PANTHER" id="PTHR12129">
    <property type="entry name" value="HEPARAN SULFATE 2-O-SULFOTRANSFERASE"/>
    <property type="match status" value="1"/>
</dbReference>
<evidence type="ECO:0000256" key="8">
    <source>
        <dbReference type="ARBA" id="ARBA00023136"/>
    </source>
</evidence>
<dbReference type="FunFam" id="3.40.50.300:FF:001418">
    <property type="entry name" value="Heparan sulfate 2-o-sulfotransferase"/>
    <property type="match status" value="1"/>
</dbReference>
<dbReference type="AlphaFoldDB" id="A0ABD0LT83"/>
<keyword evidence="4" id="KW-0812">Transmembrane</keyword>
<evidence type="ECO:0000256" key="6">
    <source>
        <dbReference type="ARBA" id="ARBA00022989"/>
    </source>
</evidence>
<evidence type="ECO:0000256" key="1">
    <source>
        <dbReference type="ARBA" id="ARBA00004323"/>
    </source>
</evidence>
<organism evidence="11 12">
    <name type="scientific">Batillaria attramentaria</name>
    <dbReference type="NCBI Taxonomy" id="370345"/>
    <lineage>
        <taxon>Eukaryota</taxon>
        <taxon>Metazoa</taxon>
        <taxon>Spiralia</taxon>
        <taxon>Lophotrochozoa</taxon>
        <taxon>Mollusca</taxon>
        <taxon>Gastropoda</taxon>
        <taxon>Caenogastropoda</taxon>
        <taxon>Sorbeoconcha</taxon>
        <taxon>Cerithioidea</taxon>
        <taxon>Batillariidae</taxon>
        <taxon>Batillaria</taxon>
    </lineage>
</organism>
<evidence type="ECO:0000256" key="3">
    <source>
        <dbReference type="ARBA" id="ARBA00022679"/>
    </source>
</evidence>
<keyword evidence="12" id="KW-1185">Reference proteome</keyword>
<dbReference type="SUPFAM" id="SSF52540">
    <property type="entry name" value="P-loop containing nucleoside triphosphate hydrolases"/>
    <property type="match status" value="1"/>
</dbReference>
<keyword evidence="7" id="KW-0333">Golgi apparatus</keyword>
<evidence type="ECO:0008006" key="13">
    <source>
        <dbReference type="Google" id="ProtNLM"/>
    </source>
</evidence>
<evidence type="ECO:0000256" key="10">
    <source>
        <dbReference type="ARBA" id="ARBA00023180"/>
    </source>
</evidence>
<name>A0ABD0LT83_9CAEN</name>
<keyword evidence="3" id="KW-0808">Transferase</keyword>